<dbReference type="GO" id="GO:0009116">
    <property type="term" value="P:nucleoside metabolic process"/>
    <property type="evidence" value="ECO:0007669"/>
    <property type="project" value="InterPro"/>
</dbReference>
<evidence type="ECO:0000256" key="1">
    <source>
        <dbReference type="SAM" id="MobiDB-lite"/>
    </source>
</evidence>
<dbReference type="OrthoDB" id="1577640at2759"/>
<dbReference type="PANTHER" id="PTHR46082:SF11">
    <property type="entry name" value="AAA+ ATPASE DOMAIN-CONTAINING PROTEIN-RELATED"/>
    <property type="match status" value="1"/>
</dbReference>
<sequence>MHFELSKSHRRKLELGSAHKPAANSDQTVSPSPGEDPQILPTAIMTLDFKTIKPDAAISKISPKPTEYKAGWICALPEEMAAALGMLDEIFPKPERRKLDNNIYFAGRIGHLKIVMVCLPYKVVGTTSATRAAEQMRQAFTRLQFILLVGVGGGLPSEGVDVRLGDVVVSVPTPTSPGVIQYDYGKEGPDGCFETTGQLNTPPTELLNAISLLKAQEALRISETGLSIEASIVKLQGIAKDNWLHPGRDKDLLFRNDYSHKKGQPTCENCDSNYLEDRSQRVGTQPKIHYGTIGSANQVMRDGVARERLRVNKNVLCVEMEAAGLMNILPCLVIRGICDYADSHKNKHWQRYAAATAAGYAKELLSVMPQDR</sequence>
<dbReference type="InterPro" id="IPR053137">
    <property type="entry name" value="NLR-like"/>
</dbReference>
<accession>A0A8H5NU60</accession>
<dbReference type="Pfam" id="PF01048">
    <property type="entry name" value="PNP_UDP_1"/>
    <property type="match status" value="1"/>
</dbReference>
<keyword evidence="4" id="KW-1185">Reference proteome</keyword>
<evidence type="ECO:0000313" key="4">
    <source>
        <dbReference type="Proteomes" id="UP000546213"/>
    </source>
</evidence>
<dbReference type="GO" id="GO:0003824">
    <property type="term" value="F:catalytic activity"/>
    <property type="evidence" value="ECO:0007669"/>
    <property type="project" value="InterPro"/>
</dbReference>
<feature type="region of interest" description="Disordered" evidence="1">
    <location>
        <begin position="1"/>
        <end position="37"/>
    </location>
</feature>
<dbReference type="PANTHER" id="PTHR46082">
    <property type="entry name" value="ATP/GTP-BINDING PROTEIN-RELATED"/>
    <property type="match status" value="1"/>
</dbReference>
<dbReference type="AlphaFoldDB" id="A0A8H5NU60"/>
<feature type="domain" description="Nucleoside phosphorylase" evidence="2">
    <location>
        <begin position="272"/>
        <end position="352"/>
    </location>
</feature>
<evidence type="ECO:0000313" key="3">
    <source>
        <dbReference type="EMBL" id="KAF5578857.1"/>
    </source>
</evidence>
<dbReference type="InterPro" id="IPR000845">
    <property type="entry name" value="Nucleoside_phosphorylase_d"/>
</dbReference>
<organism evidence="3 4">
    <name type="scientific">Fusarium pseudocircinatum</name>
    <dbReference type="NCBI Taxonomy" id="56676"/>
    <lineage>
        <taxon>Eukaryota</taxon>
        <taxon>Fungi</taxon>
        <taxon>Dikarya</taxon>
        <taxon>Ascomycota</taxon>
        <taxon>Pezizomycotina</taxon>
        <taxon>Sordariomycetes</taxon>
        <taxon>Hypocreomycetidae</taxon>
        <taxon>Hypocreales</taxon>
        <taxon>Nectriaceae</taxon>
        <taxon>Fusarium</taxon>
        <taxon>Fusarium fujikuroi species complex</taxon>
    </lineage>
</organism>
<reference evidence="3 4" key="1">
    <citation type="submission" date="2020-05" db="EMBL/GenBank/DDBJ databases">
        <title>Identification and distribution of gene clusters putatively required for synthesis of sphingolipid metabolism inhibitors in phylogenetically diverse species of the filamentous fungus Fusarium.</title>
        <authorList>
            <person name="Kim H.-S."/>
            <person name="Busman M."/>
            <person name="Brown D.W."/>
            <person name="Divon H."/>
            <person name="Uhlig S."/>
            <person name="Proctor R.H."/>
        </authorList>
    </citation>
    <scope>NUCLEOTIDE SEQUENCE [LARGE SCALE GENOMIC DNA]</scope>
    <source>
        <strain evidence="3 4">NRRL 36939</strain>
    </source>
</reference>
<proteinExistence type="predicted"/>
<dbReference type="SUPFAM" id="SSF53167">
    <property type="entry name" value="Purine and uridine phosphorylases"/>
    <property type="match status" value="1"/>
</dbReference>
<gene>
    <name evidence="3" type="ORF">FPCIR_11400</name>
</gene>
<name>A0A8H5NU60_9HYPO</name>
<comment type="caution">
    <text evidence="3">The sequence shown here is derived from an EMBL/GenBank/DDBJ whole genome shotgun (WGS) entry which is preliminary data.</text>
</comment>
<dbReference type="Gene3D" id="3.40.50.1580">
    <property type="entry name" value="Nucleoside phosphorylase domain"/>
    <property type="match status" value="1"/>
</dbReference>
<evidence type="ECO:0000259" key="2">
    <source>
        <dbReference type="Pfam" id="PF01048"/>
    </source>
</evidence>
<dbReference type="EMBL" id="JAAOAS010000347">
    <property type="protein sequence ID" value="KAF5578857.1"/>
    <property type="molecule type" value="Genomic_DNA"/>
</dbReference>
<dbReference type="InterPro" id="IPR035994">
    <property type="entry name" value="Nucleoside_phosphorylase_sf"/>
</dbReference>
<dbReference type="Proteomes" id="UP000546213">
    <property type="component" value="Unassembled WGS sequence"/>
</dbReference>
<protein>
    <submittedName>
        <fullName evidence="3">Pfs domain-containing protein</fullName>
    </submittedName>
</protein>